<feature type="compositionally biased region" description="Basic and acidic residues" evidence="2">
    <location>
        <begin position="382"/>
        <end position="407"/>
    </location>
</feature>
<dbReference type="InterPro" id="IPR029058">
    <property type="entry name" value="AB_hydrolase_fold"/>
</dbReference>
<evidence type="ECO:0000313" key="4">
    <source>
        <dbReference type="EMBL" id="PWN23216.1"/>
    </source>
</evidence>
<sequence length="998" mass="108125">MASNIVLPLPRICGLEAATCSPSLLPLSLLPWTSSIPPHAHPSPTYQHRPQHQQQQHQLHPKSKAQELRGDVLARPRTAVRRGVHARSSAFNATRRPRSNRPEATPPSSHHHNAASFSTSISKPAPSNFDSPPVTFATPCQATYDLLKNWHRSISSSASRQEQQSHAIPANPSKLPPEEMNRPLQADLRAHNEKATASSDSSTTTPPLDQVSSYLDSPTNDINALMRHPALFENIRAPRNPIVLCHGLYGFDVRGPFLGLEIHYWAAALDILRNKIGAEVIVRGVPGTGSIPSRAKALHDYLCSDEADVKGAKLNFVGHSMGGLDARYLVSHIKPKPEEYVPVSVTTISTPHRGSPFMDWCNANVGIGNEYVEEAIREYEEKQGNMEGGVKMRDGPKGDPPGHEKHPYSLKTPLFVRPKKNGNGDKDQAKDAEVSKKAVEEMKQAKKEEASKRSSSPVSEEDGVKEQIIDAAETVIDKLTPDNTKVDLSSSSTLKSLKSLGFVSPLTRALSSFGGFFSSYMLSVFDQPAYAMLSTRYMAKVFNPSTPDSPDVSYFSIAARIPKMPLWHPLWLPKVILNAAAESRTAGAERDGSAAALGKPDEQGNDGLVSVPSAKWGQFLGVVEEKDHWDLRGSGAPRWGSSGKINPATGKPFKNAAAASKQATFEKEAAERQAPKTPSKEKSDDGWLMINRMLGSLLGSRSSGKNGKQPAEDVKVKDPAAVKTSDSKDASVLIADATESAKAFLDNYATLSGPDGAASTSPSPASSDKLATNGGNESGLANEVASWISDRLPQGSEERRKLADEAARLQQSGISGHGQLDGSVPDSDMVTLASQPTQDAISSASSSSSADGQAAVETLPNSTSGWNATASLAAVTTEQRQMLKLRREADWLESTGQMDNARELRREIEWHRDEYNARCRSAGGEQKRKGVDIGPGPDSALMQNKKRREMEAAEGSAGKGQGSIQTEEEKRKKKERSEQEELERFWIALCQHLHAHGY</sequence>
<feature type="compositionally biased region" description="Basic and acidic residues" evidence="2">
    <location>
        <begin position="796"/>
        <end position="807"/>
    </location>
</feature>
<dbReference type="STRING" id="1684307.A0A316UDD6"/>
<feature type="region of interest" description="Disordered" evidence="2">
    <location>
        <begin position="920"/>
        <end position="977"/>
    </location>
</feature>
<dbReference type="Pfam" id="PF05057">
    <property type="entry name" value="DUF676"/>
    <property type="match status" value="1"/>
</dbReference>
<protein>
    <submittedName>
        <fullName evidence="4">Alpha/beta-hydrolase</fullName>
    </submittedName>
</protein>
<proteinExistence type="inferred from homology"/>
<keyword evidence="4" id="KW-0378">Hydrolase</keyword>
<feature type="compositionally biased region" description="Basic and acidic residues" evidence="2">
    <location>
        <begin position="664"/>
        <end position="685"/>
    </location>
</feature>
<evidence type="ECO:0000313" key="5">
    <source>
        <dbReference type="Proteomes" id="UP000245942"/>
    </source>
</evidence>
<feature type="compositionally biased region" description="Low complexity" evidence="2">
    <location>
        <begin position="752"/>
        <end position="768"/>
    </location>
</feature>
<organism evidence="4 5">
    <name type="scientific">Pseudomicrostroma glucosiphilum</name>
    <dbReference type="NCBI Taxonomy" id="1684307"/>
    <lineage>
        <taxon>Eukaryota</taxon>
        <taxon>Fungi</taxon>
        <taxon>Dikarya</taxon>
        <taxon>Basidiomycota</taxon>
        <taxon>Ustilaginomycotina</taxon>
        <taxon>Exobasidiomycetes</taxon>
        <taxon>Microstromatales</taxon>
        <taxon>Microstromatales incertae sedis</taxon>
        <taxon>Pseudomicrostroma</taxon>
    </lineage>
</organism>
<feature type="compositionally biased region" description="Basic and acidic residues" evidence="2">
    <location>
        <begin position="710"/>
        <end position="729"/>
    </location>
</feature>
<dbReference type="AlphaFoldDB" id="A0A316UDD6"/>
<dbReference type="GO" id="GO:0016787">
    <property type="term" value="F:hydrolase activity"/>
    <property type="evidence" value="ECO:0007669"/>
    <property type="project" value="UniProtKB-KW"/>
</dbReference>
<evidence type="ECO:0000259" key="3">
    <source>
        <dbReference type="Pfam" id="PF05057"/>
    </source>
</evidence>
<feature type="compositionally biased region" description="Basic and acidic residues" evidence="2">
    <location>
        <begin position="967"/>
        <end position="977"/>
    </location>
</feature>
<feature type="region of interest" description="Disordered" evidence="2">
    <location>
        <begin position="698"/>
        <end position="730"/>
    </location>
</feature>
<keyword evidence="5" id="KW-1185">Reference proteome</keyword>
<dbReference type="EMBL" id="KZ819322">
    <property type="protein sequence ID" value="PWN23216.1"/>
    <property type="molecule type" value="Genomic_DNA"/>
</dbReference>
<comment type="similarity">
    <text evidence="1">Belongs to the putative lipase ROG1 family.</text>
</comment>
<dbReference type="InterPro" id="IPR007751">
    <property type="entry name" value="DUF676_lipase-like"/>
</dbReference>
<dbReference type="Gene3D" id="3.40.50.1820">
    <property type="entry name" value="alpha/beta hydrolase"/>
    <property type="match status" value="2"/>
</dbReference>
<evidence type="ECO:0000256" key="1">
    <source>
        <dbReference type="ARBA" id="ARBA00007920"/>
    </source>
</evidence>
<dbReference type="OrthoDB" id="5592486at2759"/>
<feature type="domain" description="DUF676" evidence="3">
    <location>
        <begin position="307"/>
        <end position="360"/>
    </location>
</feature>
<feature type="region of interest" description="Disordered" evidence="2">
    <location>
        <begin position="382"/>
        <end position="466"/>
    </location>
</feature>
<dbReference type="RefSeq" id="XP_025350376.1">
    <property type="nucleotide sequence ID" value="XM_025491746.1"/>
</dbReference>
<feature type="region of interest" description="Disordered" evidence="2">
    <location>
        <begin position="590"/>
        <end position="610"/>
    </location>
</feature>
<dbReference type="Proteomes" id="UP000245942">
    <property type="component" value="Unassembled WGS sequence"/>
</dbReference>
<feature type="region of interest" description="Disordered" evidence="2">
    <location>
        <begin position="155"/>
        <end position="214"/>
    </location>
</feature>
<name>A0A316UDD6_9BASI</name>
<dbReference type="GeneID" id="37013480"/>
<feature type="compositionally biased region" description="Polar residues" evidence="2">
    <location>
        <begin position="155"/>
        <end position="166"/>
    </location>
</feature>
<feature type="compositionally biased region" description="Basic and acidic residues" evidence="2">
    <location>
        <begin position="64"/>
        <end position="74"/>
    </location>
</feature>
<feature type="compositionally biased region" description="Polar residues" evidence="2">
    <location>
        <begin position="832"/>
        <end position="841"/>
    </location>
</feature>
<gene>
    <name evidence="4" type="ORF">BCV69DRAFT_280828</name>
</gene>
<evidence type="ECO:0000256" key="2">
    <source>
        <dbReference type="SAM" id="MobiDB-lite"/>
    </source>
</evidence>
<feature type="region of interest" description="Disordered" evidence="2">
    <location>
        <begin position="631"/>
        <end position="686"/>
    </location>
</feature>
<accession>A0A316UDD6</accession>
<feature type="compositionally biased region" description="Basic and acidic residues" evidence="2">
    <location>
        <begin position="422"/>
        <end position="452"/>
    </location>
</feature>
<feature type="compositionally biased region" description="Low complexity" evidence="2">
    <location>
        <begin position="195"/>
        <end position="205"/>
    </location>
</feature>
<dbReference type="PANTHER" id="PTHR11440">
    <property type="entry name" value="LECITHIN-CHOLESTEROL ACYLTRANSFERASE-RELATED"/>
    <property type="match status" value="1"/>
</dbReference>
<feature type="region of interest" description="Disordered" evidence="2">
    <location>
        <begin position="749"/>
        <end position="866"/>
    </location>
</feature>
<reference evidence="4 5" key="1">
    <citation type="journal article" date="2018" name="Mol. Biol. Evol.">
        <title>Broad Genomic Sampling Reveals a Smut Pathogenic Ancestry of the Fungal Clade Ustilaginomycotina.</title>
        <authorList>
            <person name="Kijpornyongpan T."/>
            <person name="Mondo S.J."/>
            <person name="Barry K."/>
            <person name="Sandor L."/>
            <person name="Lee J."/>
            <person name="Lipzen A."/>
            <person name="Pangilinan J."/>
            <person name="LaButti K."/>
            <person name="Hainaut M."/>
            <person name="Henrissat B."/>
            <person name="Grigoriev I.V."/>
            <person name="Spatafora J.W."/>
            <person name="Aime M.C."/>
        </authorList>
    </citation>
    <scope>NUCLEOTIDE SEQUENCE [LARGE SCALE GENOMIC DNA]</scope>
    <source>
        <strain evidence="4 5">MCA 4718</strain>
    </source>
</reference>
<feature type="region of interest" description="Disordered" evidence="2">
    <location>
        <begin position="36"/>
        <end position="133"/>
    </location>
</feature>
<dbReference type="SUPFAM" id="SSF53474">
    <property type="entry name" value="alpha/beta-Hydrolases"/>
    <property type="match status" value="1"/>
</dbReference>